<dbReference type="InterPro" id="IPR050832">
    <property type="entry name" value="Bact_Acetyltransf"/>
</dbReference>
<dbReference type="EMBL" id="CAIZ01000150">
    <property type="protein sequence ID" value="CCH71080.1"/>
    <property type="molecule type" value="Genomic_DNA"/>
</dbReference>
<proteinExistence type="predicted"/>
<accession>N0E523</accession>
<evidence type="ECO:0000256" key="2">
    <source>
        <dbReference type="ARBA" id="ARBA00023315"/>
    </source>
</evidence>
<dbReference type="PANTHER" id="PTHR43877">
    <property type="entry name" value="AMINOALKYLPHOSPHONATE N-ACETYLTRANSFERASE-RELATED-RELATED"/>
    <property type="match status" value="1"/>
</dbReference>
<dbReference type="Proteomes" id="UP000013167">
    <property type="component" value="Unassembled WGS sequence"/>
</dbReference>
<dbReference type="OrthoDB" id="529907at2"/>
<dbReference type="STRING" id="1193181.BN10_780017"/>
<evidence type="ECO:0000256" key="1">
    <source>
        <dbReference type="ARBA" id="ARBA00022679"/>
    </source>
</evidence>
<dbReference type="PANTHER" id="PTHR43877:SF2">
    <property type="entry name" value="AMINOALKYLPHOSPHONATE N-ACETYLTRANSFERASE-RELATED"/>
    <property type="match status" value="1"/>
</dbReference>
<name>N0E523_9MICO</name>
<dbReference type="InterPro" id="IPR016181">
    <property type="entry name" value="Acyl_CoA_acyltransferase"/>
</dbReference>
<dbReference type="InterPro" id="IPR006464">
    <property type="entry name" value="AcTrfase_RimI/Ard1"/>
</dbReference>
<dbReference type="GO" id="GO:0008080">
    <property type="term" value="F:N-acetyltransferase activity"/>
    <property type="evidence" value="ECO:0007669"/>
    <property type="project" value="InterPro"/>
</dbReference>
<dbReference type="RefSeq" id="WP_010850916.1">
    <property type="nucleotide sequence ID" value="NZ_HF570956.1"/>
</dbReference>
<dbReference type="Gene3D" id="3.40.630.30">
    <property type="match status" value="1"/>
</dbReference>
<evidence type="ECO:0000313" key="4">
    <source>
        <dbReference type="EMBL" id="CCH71080.1"/>
    </source>
</evidence>
<dbReference type="InterPro" id="IPR000182">
    <property type="entry name" value="GNAT_dom"/>
</dbReference>
<keyword evidence="5" id="KW-1185">Reference proteome</keyword>
<dbReference type="PROSITE" id="PS51186">
    <property type="entry name" value="GNAT"/>
    <property type="match status" value="1"/>
</dbReference>
<dbReference type="AlphaFoldDB" id="N0E523"/>
<sequence>MSAVTVREVTSADIDALVEFDATLFADDAWPATTWWAELAERPRREYLVLEQDGALLAYGGVDHGGESADIMTVAVVREAQGRGHGAAMLDALEEAAGRRGATGALLEVRADNAPALALYERAGWRQLHVRRRYYQPGDVDALILGKTLLTGPAERGTTEAFGNNAGGGEGE</sequence>
<keyword evidence="1 4" id="KW-0808">Transferase</keyword>
<dbReference type="NCBIfam" id="TIGR01575">
    <property type="entry name" value="rimI"/>
    <property type="match status" value="1"/>
</dbReference>
<dbReference type="SUPFAM" id="SSF55729">
    <property type="entry name" value="Acyl-CoA N-acyltransferases (Nat)"/>
    <property type="match status" value="1"/>
</dbReference>
<organism evidence="4 5">
    <name type="scientific">Phycicoccus elongatus Lp2</name>
    <dbReference type="NCBI Taxonomy" id="1193181"/>
    <lineage>
        <taxon>Bacteria</taxon>
        <taxon>Bacillati</taxon>
        <taxon>Actinomycetota</taxon>
        <taxon>Actinomycetes</taxon>
        <taxon>Micrococcales</taxon>
        <taxon>Intrasporangiaceae</taxon>
        <taxon>Phycicoccus</taxon>
    </lineage>
</organism>
<keyword evidence="2" id="KW-0012">Acyltransferase</keyword>
<evidence type="ECO:0000259" key="3">
    <source>
        <dbReference type="PROSITE" id="PS51186"/>
    </source>
</evidence>
<comment type="caution">
    <text evidence="4">The sequence shown here is derived from an EMBL/GenBank/DDBJ whole genome shotgun (WGS) entry which is preliminary data.</text>
</comment>
<dbReference type="HOGENOM" id="CLU_013985_23_3_11"/>
<dbReference type="Pfam" id="PF00583">
    <property type="entry name" value="Acetyltransf_1"/>
    <property type="match status" value="1"/>
</dbReference>
<protein>
    <submittedName>
        <fullName evidence="4">Putative acetyltransferase</fullName>
    </submittedName>
</protein>
<dbReference type="CDD" id="cd04301">
    <property type="entry name" value="NAT_SF"/>
    <property type="match status" value="1"/>
</dbReference>
<reference evidence="4 5" key="1">
    <citation type="journal article" date="2013" name="ISME J.">
        <title>A metabolic model for members of the genus Tetrasphaera involved in enhanced biological phosphorus removal.</title>
        <authorList>
            <person name="Kristiansen R."/>
            <person name="Nguyen H.T.T."/>
            <person name="Saunders A.M."/>
            <person name="Nielsen J.L."/>
            <person name="Wimmer R."/>
            <person name="Le V.Q."/>
            <person name="McIlroy S.J."/>
            <person name="Petrovski S."/>
            <person name="Seviour R.J."/>
            <person name="Calteau A."/>
            <person name="Nielsen K.L."/>
            <person name="Nielsen P.H."/>
        </authorList>
    </citation>
    <scope>NUCLEOTIDE SEQUENCE [LARGE SCALE GENOMIC DNA]</scope>
    <source>
        <strain evidence="4 5">Lp2</strain>
    </source>
</reference>
<evidence type="ECO:0000313" key="5">
    <source>
        <dbReference type="Proteomes" id="UP000013167"/>
    </source>
</evidence>
<dbReference type="eggNOG" id="COG0456">
    <property type="taxonomic scope" value="Bacteria"/>
</dbReference>
<gene>
    <name evidence="4" type="ORF">BN10_780017</name>
</gene>
<feature type="domain" description="N-acetyltransferase" evidence="3">
    <location>
        <begin position="4"/>
        <end position="150"/>
    </location>
</feature>